<dbReference type="EMBL" id="ML208670">
    <property type="protein sequence ID" value="TFK61328.1"/>
    <property type="molecule type" value="Genomic_DNA"/>
</dbReference>
<organism evidence="1 2">
    <name type="scientific">Pluteus cervinus</name>
    <dbReference type="NCBI Taxonomy" id="181527"/>
    <lineage>
        <taxon>Eukaryota</taxon>
        <taxon>Fungi</taxon>
        <taxon>Dikarya</taxon>
        <taxon>Basidiomycota</taxon>
        <taxon>Agaricomycotina</taxon>
        <taxon>Agaricomycetes</taxon>
        <taxon>Agaricomycetidae</taxon>
        <taxon>Agaricales</taxon>
        <taxon>Pluteineae</taxon>
        <taxon>Pluteaceae</taxon>
        <taxon>Pluteus</taxon>
    </lineage>
</organism>
<name>A0ACD3A623_9AGAR</name>
<reference evidence="1 2" key="1">
    <citation type="journal article" date="2019" name="Nat. Ecol. Evol.">
        <title>Megaphylogeny resolves global patterns of mushroom evolution.</title>
        <authorList>
            <person name="Varga T."/>
            <person name="Krizsan K."/>
            <person name="Foldi C."/>
            <person name="Dima B."/>
            <person name="Sanchez-Garcia M."/>
            <person name="Sanchez-Ramirez S."/>
            <person name="Szollosi G.J."/>
            <person name="Szarkandi J.G."/>
            <person name="Papp V."/>
            <person name="Albert L."/>
            <person name="Andreopoulos W."/>
            <person name="Angelini C."/>
            <person name="Antonin V."/>
            <person name="Barry K.W."/>
            <person name="Bougher N.L."/>
            <person name="Buchanan P."/>
            <person name="Buyck B."/>
            <person name="Bense V."/>
            <person name="Catcheside P."/>
            <person name="Chovatia M."/>
            <person name="Cooper J."/>
            <person name="Damon W."/>
            <person name="Desjardin D."/>
            <person name="Finy P."/>
            <person name="Geml J."/>
            <person name="Haridas S."/>
            <person name="Hughes K."/>
            <person name="Justo A."/>
            <person name="Karasinski D."/>
            <person name="Kautmanova I."/>
            <person name="Kiss B."/>
            <person name="Kocsube S."/>
            <person name="Kotiranta H."/>
            <person name="LaButti K.M."/>
            <person name="Lechner B.E."/>
            <person name="Liimatainen K."/>
            <person name="Lipzen A."/>
            <person name="Lukacs Z."/>
            <person name="Mihaltcheva S."/>
            <person name="Morgado L.N."/>
            <person name="Niskanen T."/>
            <person name="Noordeloos M.E."/>
            <person name="Ohm R.A."/>
            <person name="Ortiz-Santana B."/>
            <person name="Ovrebo C."/>
            <person name="Racz N."/>
            <person name="Riley R."/>
            <person name="Savchenko A."/>
            <person name="Shiryaev A."/>
            <person name="Soop K."/>
            <person name="Spirin V."/>
            <person name="Szebenyi C."/>
            <person name="Tomsovsky M."/>
            <person name="Tulloss R.E."/>
            <person name="Uehling J."/>
            <person name="Grigoriev I.V."/>
            <person name="Vagvolgyi C."/>
            <person name="Papp T."/>
            <person name="Martin F.M."/>
            <person name="Miettinen O."/>
            <person name="Hibbett D.S."/>
            <person name="Nagy L.G."/>
        </authorList>
    </citation>
    <scope>NUCLEOTIDE SEQUENCE [LARGE SCALE GENOMIC DNA]</scope>
    <source>
        <strain evidence="1 2">NL-1719</strain>
    </source>
</reference>
<sequence>MDSTAQPSSPLSIMSAPSNTSPTNSGGQSGHNDNDATQGGNLGPSVTAHSANPGALIITQNLNSAGIAAQATAAVVNPSAPTIQNPNLSTVNGGGTQRQQVGGVVAQAFLAKGQANAGADPEFSVPEPDLSPNAAIHIVLEGDLARVAMECARETVGNKNARIGG</sequence>
<dbReference type="Proteomes" id="UP000308600">
    <property type="component" value="Unassembled WGS sequence"/>
</dbReference>
<protein>
    <submittedName>
        <fullName evidence="1">Uncharacterized protein</fullName>
    </submittedName>
</protein>
<evidence type="ECO:0000313" key="2">
    <source>
        <dbReference type="Proteomes" id="UP000308600"/>
    </source>
</evidence>
<keyword evidence="2" id="KW-1185">Reference proteome</keyword>
<gene>
    <name evidence="1" type="ORF">BDN72DRAFT_863681</name>
</gene>
<accession>A0ACD3A623</accession>
<proteinExistence type="predicted"/>
<evidence type="ECO:0000313" key="1">
    <source>
        <dbReference type="EMBL" id="TFK61328.1"/>
    </source>
</evidence>